<feature type="compositionally biased region" description="Basic and acidic residues" evidence="1">
    <location>
        <begin position="96"/>
        <end position="106"/>
    </location>
</feature>
<proteinExistence type="predicted"/>
<dbReference type="InParanoid" id="A0A7M7GJD2"/>
<feature type="region of interest" description="Disordered" evidence="1">
    <location>
        <begin position="1"/>
        <end position="35"/>
    </location>
</feature>
<evidence type="ECO:0000256" key="1">
    <source>
        <dbReference type="SAM" id="MobiDB-lite"/>
    </source>
</evidence>
<feature type="compositionally biased region" description="Polar residues" evidence="1">
    <location>
        <begin position="1"/>
        <end position="10"/>
    </location>
</feature>
<dbReference type="OrthoDB" id="10585708at2759"/>
<evidence type="ECO:0000313" key="3">
    <source>
        <dbReference type="Proteomes" id="UP000007110"/>
    </source>
</evidence>
<sequence length="215" mass="23983">MQSSTTTAGRLSTKMIGDKPLLVPDRHTTDVGMEDKANENVTEINANYVTSEVVSRGLGNTGIQEHKMAKKNSLFVDRSHNVRELEAECHGDDRDVDIMGRERTSKDVAQTKSQTKNLRSEKGAKDDDGSRSQSRRRRGRNEDRNTVGSNQEPAPTRHRWKRVRKFFGKHFGRALNLIGMGALVSPPGPGTYISVQTRSCSENQNVSASYGMFLF</sequence>
<feature type="region of interest" description="Disordered" evidence="1">
    <location>
        <begin position="96"/>
        <end position="160"/>
    </location>
</feature>
<reference evidence="3" key="1">
    <citation type="submission" date="2015-02" db="EMBL/GenBank/DDBJ databases">
        <title>Genome sequencing for Strongylocentrotus purpuratus.</title>
        <authorList>
            <person name="Murali S."/>
            <person name="Liu Y."/>
            <person name="Vee V."/>
            <person name="English A."/>
            <person name="Wang M."/>
            <person name="Skinner E."/>
            <person name="Han Y."/>
            <person name="Muzny D.M."/>
            <person name="Worley K.C."/>
            <person name="Gibbs R.A."/>
        </authorList>
    </citation>
    <scope>NUCLEOTIDE SEQUENCE</scope>
</reference>
<organism evidence="2 3">
    <name type="scientific">Strongylocentrotus purpuratus</name>
    <name type="common">Purple sea urchin</name>
    <dbReference type="NCBI Taxonomy" id="7668"/>
    <lineage>
        <taxon>Eukaryota</taxon>
        <taxon>Metazoa</taxon>
        <taxon>Echinodermata</taxon>
        <taxon>Eleutherozoa</taxon>
        <taxon>Echinozoa</taxon>
        <taxon>Echinoidea</taxon>
        <taxon>Euechinoidea</taxon>
        <taxon>Echinacea</taxon>
        <taxon>Camarodonta</taxon>
        <taxon>Echinidea</taxon>
        <taxon>Strongylocentrotidae</taxon>
        <taxon>Strongylocentrotus</taxon>
    </lineage>
</organism>
<name>A0A7M7GJD2_STRPU</name>
<feature type="compositionally biased region" description="Basic and acidic residues" evidence="1">
    <location>
        <begin position="118"/>
        <end position="130"/>
    </location>
</feature>
<keyword evidence="3" id="KW-1185">Reference proteome</keyword>
<dbReference type="Proteomes" id="UP000007110">
    <property type="component" value="Unassembled WGS sequence"/>
</dbReference>
<dbReference type="AlphaFoldDB" id="A0A7M7GJD2"/>
<evidence type="ECO:0000313" key="2">
    <source>
        <dbReference type="EnsemblMetazoa" id="XP_003723595"/>
    </source>
</evidence>
<reference evidence="2" key="2">
    <citation type="submission" date="2021-01" db="UniProtKB">
        <authorList>
            <consortium name="EnsemblMetazoa"/>
        </authorList>
    </citation>
    <scope>IDENTIFICATION</scope>
</reference>
<dbReference type="GeneID" id="100888544"/>
<dbReference type="EnsemblMetazoa" id="XM_003723547">
    <property type="protein sequence ID" value="XP_003723595"/>
    <property type="gene ID" value="LOC100888544"/>
</dbReference>
<feature type="compositionally biased region" description="Basic and acidic residues" evidence="1">
    <location>
        <begin position="24"/>
        <end position="35"/>
    </location>
</feature>
<protein>
    <submittedName>
        <fullName evidence="2">Uncharacterized protein</fullName>
    </submittedName>
</protein>
<accession>A0A7M7GJD2</accession>
<dbReference type="KEGG" id="spu:100888544"/>
<feature type="compositionally biased region" description="Polar residues" evidence="1">
    <location>
        <begin position="107"/>
        <end position="117"/>
    </location>
</feature>
<dbReference type="RefSeq" id="XP_003723595.2">
    <property type="nucleotide sequence ID" value="XM_003723547.3"/>
</dbReference>